<protein>
    <submittedName>
        <fullName evidence="1">cAMP-mediated signaling protein sok1</fullName>
    </submittedName>
</protein>
<accession>A0ACC1HAQ8</accession>
<dbReference type="EMBL" id="JAMZIH010008416">
    <property type="protein sequence ID" value="KAJ1672327.1"/>
    <property type="molecule type" value="Genomic_DNA"/>
</dbReference>
<proteinExistence type="predicted"/>
<evidence type="ECO:0000313" key="1">
    <source>
        <dbReference type="EMBL" id="KAJ1672327.1"/>
    </source>
</evidence>
<keyword evidence="2" id="KW-1185">Reference proteome</keyword>
<feature type="non-terminal residue" evidence="1">
    <location>
        <position position="197"/>
    </location>
</feature>
<comment type="caution">
    <text evidence="1">The sequence shown here is derived from an EMBL/GenBank/DDBJ whole genome shotgun (WGS) entry which is preliminary data.</text>
</comment>
<evidence type="ECO:0000313" key="2">
    <source>
        <dbReference type="Proteomes" id="UP001145114"/>
    </source>
</evidence>
<reference evidence="1" key="1">
    <citation type="submission" date="2022-06" db="EMBL/GenBank/DDBJ databases">
        <title>Phylogenomic reconstructions and comparative analyses of Kickxellomycotina fungi.</title>
        <authorList>
            <person name="Reynolds N.K."/>
            <person name="Stajich J.E."/>
            <person name="Barry K."/>
            <person name="Grigoriev I.V."/>
            <person name="Crous P."/>
            <person name="Smith M.E."/>
        </authorList>
    </citation>
    <scope>NUCLEOTIDE SEQUENCE</scope>
    <source>
        <strain evidence="1">RSA 2271</strain>
    </source>
</reference>
<dbReference type="Proteomes" id="UP001145114">
    <property type="component" value="Unassembled WGS sequence"/>
</dbReference>
<gene>
    <name evidence="1" type="primary">SOK1</name>
    <name evidence="1" type="ORF">EV182_007229</name>
</gene>
<name>A0ACC1HAQ8_9FUNG</name>
<organism evidence="1 2">
    <name type="scientific">Spiromyces aspiralis</name>
    <dbReference type="NCBI Taxonomy" id="68401"/>
    <lineage>
        <taxon>Eukaryota</taxon>
        <taxon>Fungi</taxon>
        <taxon>Fungi incertae sedis</taxon>
        <taxon>Zoopagomycota</taxon>
        <taxon>Kickxellomycotina</taxon>
        <taxon>Kickxellomycetes</taxon>
        <taxon>Kickxellales</taxon>
        <taxon>Kickxellaceae</taxon>
        <taxon>Spiromyces</taxon>
    </lineage>
</organism>
<sequence length="197" mass="22287">MASTPSGSNSSARLAPAQPITAAPPATGSWNRGALPPINRHTLRELDIKNILHNPKLRHEIAFEAKLEFRPNPSPEMARYKESLSRFYWRQLDKECRAAAAATRGFRSGMGSHPSLNAWLVELIVEAREILYEMLSDPEAERGVGRELRSTLRSAELRDEFTHSVRRLPHIIEYLLDTMAKLALPPLRPALRHVRQL</sequence>